<reference evidence="1" key="1">
    <citation type="submission" date="2014-12" db="EMBL/GenBank/DDBJ databases">
        <title>Insight into the proteome of Arion vulgaris.</title>
        <authorList>
            <person name="Aradska J."/>
            <person name="Bulat T."/>
            <person name="Smidak R."/>
            <person name="Sarate P."/>
            <person name="Gangsoo J."/>
            <person name="Sialana F."/>
            <person name="Bilban M."/>
            <person name="Lubec G."/>
        </authorList>
    </citation>
    <scope>NUCLEOTIDE SEQUENCE</scope>
    <source>
        <tissue evidence="1">Skin</tissue>
    </source>
</reference>
<name>A0A0B7B348_9EUPU</name>
<gene>
    <name evidence="1" type="primary">ORF154284</name>
</gene>
<accession>A0A0B7B348</accession>
<proteinExistence type="predicted"/>
<dbReference type="EMBL" id="HACG01039665">
    <property type="protein sequence ID" value="CEK86530.1"/>
    <property type="molecule type" value="Transcribed_RNA"/>
</dbReference>
<dbReference type="AlphaFoldDB" id="A0A0B7B348"/>
<organism evidence="1">
    <name type="scientific">Arion vulgaris</name>
    <dbReference type="NCBI Taxonomy" id="1028688"/>
    <lineage>
        <taxon>Eukaryota</taxon>
        <taxon>Metazoa</taxon>
        <taxon>Spiralia</taxon>
        <taxon>Lophotrochozoa</taxon>
        <taxon>Mollusca</taxon>
        <taxon>Gastropoda</taxon>
        <taxon>Heterobranchia</taxon>
        <taxon>Euthyneura</taxon>
        <taxon>Panpulmonata</taxon>
        <taxon>Eupulmonata</taxon>
        <taxon>Stylommatophora</taxon>
        <taxon>Helicina</taxon>
        <taxon>Arionoidea</taxon>
        <taxon>Arionidae</taxon>
        <taxon>Arion</taxon>
    </lineage>
</organism>
<sequence length="53" mass="5964">MYFKLYVTGTTEPDVRKRESYTIVSAVGVPSVHSITQIIFYTPLPNICSILVD</sequence>
<evidence type="ECO:0000313" key="1">
    <source>
        <dbReference type="EMBL" id="CEK86530.1"/>
    </source>
</evidence>
<protein>
    <submittedName>
        <fullName evidence="1">Uncharacterized protein</fullName>
    </submittedName>
</protein>
<feature type="non-terminal residue" evidence="1">
    <location>
        <position position="53"/>
    </location>
</feature>